<evidence type="ECO:0000313" key="2">
    <source>
        <dbReference type="EMBL" id="GAQ81673.1"/>
    </source>
</evidence>
<sequence>MAGRAPFARACALDVCARALLLGLCVALAATRCQAGATVSLAWIIRANINATITQGDTVVWEWGDSFAHTLQQTGIQDPHIFTGPGTGGCGPGNNKTQPFTYKMTVNQTGRFTYNDGCNPETTSLGILWVLPRPVKGPVPPTDVTIYNTTDTPPLWNSTTVILPPPPPAPPAAAPAPAPALAPMAAPRAFANLTVRLNSSNVTLGGLAHAPLPSGALTNLRIVENVPVVENGAAAAGRALAIVGMAALIVALLG</sequence>
<accession>A0A1Y1HU65</accession>
<dbReference type="Proteomes" id="UP000054558">
    <property type="component" value="Unassembled WGS sequence"/>
</dbReference>
<gene>
    <name evidence="2" type="ORF">KFL_000870080</name>
</gene>
<evidence type="ECO:0008006" key="4">
    <source>
        <dbReference type="Google" id="ProtNLM"/>
    </source>
</evidence>
<evidence type="ECO:0000313" key="3">
    <source>
        <dbReference type="Proteomes" id="UP000054558"/>
    </source>
</evidence>
<feature type="signal peptide" evidence="1">
    <location>
        <begin position="1"/>
        <end position="35"/>
    </location>
</feature>
<name>A0A1Y1HU65_KLENI</name>
<feature type="chain" id="PRO_5012237226" description="Phytocyanin domain-containing protein" evidence="1">
    <location>
        <begin position="36"/>
        <end position="254"/>
    </location>
</feature>
<organism evidence="2 3">
    <name type="scientific">Klebsormidium nitens</name>
    <name type="common">Green alga</name>
    <name type="synonym">Ulothrix nitens</name>
    <dbReference type="NCBI Taxonomy" id="105231"/>
    <lineage>
        <taxon>Eukaryota</taxon>
        <taxon>Viridiplantae</taxon>
        <taxon>Streptophyta</taxon>
        <taxon>Klebsormidiophyceae</taxon>
        <taxon>Klebsormidiales</taxon>
        <taxon>Klebsormidiaceae</taxon>
        <taxon>Klebsormidium</taxon>
    </lineage>
</organism>
<keyword evidence="1" id="KW-0732">Signal</keyword>
<dbReference type="Gene3D" id="2.60.40.420">
    <property type="entry name" value="Cupredoxins - blue copper proteins"/>
    <property type="match status" value="1"/>
</dbReference>
<evidence type="ECO:0000256" key="1">
    <source>
        <dbReference type="SAM" id="SignalP"/>
    </source>
</evidence>
<proteinExistence type="predicted"/>
<protein>
    <recommendedName>
        <fullName evidence="4">Phytocyanin domain-containing protein</fullName>
    </recommendedName>
</protein>
<reference evidence="2 3" key="1">
    <citation type="journal article" date="2014" name="Nat. Commun.">
        <title>Klebsormidium flaccidum genome reveals primary factors for plant terrestrial adaptation.</title>
        <authorList>
            <person name="Hori K."/>
            <person name="Maruyama F."/>
            <person name="Fujisawa T."/>
            <person name="Togashi T."/>
            <person name="Yamamoto N."/>
            <person name="Seo M."/>
            <person name="Sato S."/>
            <person name="Yamada T."/>
            <person name="Mori H."/>
            <person name="Tajima N."/>
            <person name="Moriyama T."/>
            <person name="Ikeuchi M."/>
            <person name="Watanabe M."/>
            <person name="Wada H."/>
            <person name="Kobayashi K."/>
            <person name="Saito M."/>
            <person name="Masuda T."/>
            <person name="Sasaki-Sekimoto Y."/>
            <person name="Mashiguchi K."/>
            <person name="Awai K."/>
            <person name="Shimojima M."/>
            <person name="Masuda S."/>
            <person name="Iwai M."/>
            <person name="Nobusawa T."/>
            <person name="Narise T."/>
            <person name="Kondo S."/>
            <person name="Saito H."/>
            <person name="Sato R."/>
            <person name="Murakawa M."/>
            <person name="Ihara Y."/>
            <person name="Oshima-Yamada Y."/>
            <person name="Ohtaka K."/>
            <person name="Satoh M."/>
            <person name="Sonobe K."/>
            <person name="Ishii M."/>
            <person name="Ohtani R."/>
            <person name="Kanamori-Sato M."/>
            <person name="Honoki R."/>
            <person name="Miyazaki D."/>
            <person name="Mochizuki H."/>
            <person name="Umetsu J."/>
            <person name="Higashi K."/>
            <person name="Shibata D."/>
            <person name="Kamiya Y."/>
            <person name="Sato N."/>
            <person name="Nakamura Y."/>
            <person name="Tabata S."/>
            <person name="Ida S."/>
            <person name="Kurokawa K."/>
            <person name="Ohta H."/>
        </authorList>
    </citation>
    <scope>NUCLEOTIDE SEQUENCE [LARGE SCALE GENOMIC DNA]</scope>
    <source>
        <strain evidence="2 3">NIES-2285</strain>
    </source>
</reference>
<dbReference type="AlphaFoldDB" id="A0A1Y1HU65"/>
<dbReference type="SUPFAM" id="SSF49503">
    <property type="entry name" value="Cupredoxins"/>
    <property type="match status" value="1"/>
</dbReference>
<keyword evidence="3" id="KW-1185">Reference proteome</keyword>
<dbReference type="EMBL" id="DF237036">
    <property type="protein sequence ID" value="GAQ81673.1"/>
    <property type="molecule type" value="Genomic_DNA"/>
</dbReference>
<dbReference type="InterPro" id="IPR008972">
    <property type="entry name" value="Cupredoxin"/>
</dbReference>